<comment type="caution">
    <text evidence="2">The sequence shown here is derived from an EMBL/GenBank/DDBJ whole genome shotgun (WGS) entry which is preliminary data.</text>
</comment>
<evidence type="ECO:0000313" key="2">
    <source>
        <dbReference type="EMBL" id="KKS09367.1"/>
    </source>
</evidence>
<dbReference type="EMBL" id="LCBL01000002">
    <property type="protein sequence ID" value="KKS09367.1"/>
    <property type="molecule type" value="Genomic_DNA"/>
</dbReference>
<dbReference type="Proteomes" id="UP000033869">
    <property type="component" value="Unassembled WGS sequence"/>
</dbReference>
<dbReference type="AlphaFoldDB" id="A0A0G0WBB9"/>
<reference evidence="2 3" key="1">
    <citation type="journal article" date="2015" name="Nature">
        <title>rRNA introns, odd ribosomes, and small enigmatic genomes across a large radiation of phyla.</title>
        <authorList>
            <person name="Brown C.T."/>
            <person name="Hug L.A."/>
            <person name="Thomas B.C."/>
            <person name="Sharon I."/>
            <person name="Castelle C.J."/>
            <person name="Singh A."/>
            <person name="Wilkins M.J."/>
            <person name="Williams K.H."/>
            <person name="Banfield J.F."/>
        </authorList>
    </citation>
    <scope>NUCLEOTIDE SEQUENCE [LARGE SCALE GENOMIC DNA]</scope>
</reference>
<evidence type="ECO:0000313" key="3">
    <source>
        <dbReference type="Proteomes" id="UP000033869"/>
    </source>
</evidence>
<proteinExistence type="predicted"/>
<dbReference type="PANTHER" id="PTHR48094:SF12">
    <property type="entry name" value="PARKINSON DISEASE PROTEIN 7 HOMOLOG"/>
    <property type="match status" value="1"/>
</dbReference>
<dbReference type="InterPro" id="IPR029062">
    <property type="entry name" value="Class_I_gatase-like"/>
</dbReference>
<dbReference type="PANTHER" id="PTHR48094">
    <property type="entry name" value="PROTEIN/NUCLEIC ACID DEGLYCASE DJ-1-RELATED"/>
    <property type="match status" value="1"/>
</dbReference>
<organism evidence="2 3">
    <name type="scientific">candidate division CPR2 bacterium GW2011_GWC1_41_48</name>
    <dbReference type="NCBI Taxonomy" id="1618344"/>
    <lineage>
        <taxon>Bacteria</taxon>
        <taxon>Bacteria division CPR2</taxon>
    </lineage>
</organism>
<sequence>MSHDSRKIAMVVAHSGFGDEEFLIPKGIFESVGLRVIAASNDHGEAVGKYGAVVQVDTIASHLHPHDYLAIVLVGGPGVAVFYNDGGLFRILQDFMLQRKVVAAICSAPVVLANAGLVADRKVTVFADDKDSVEAGGAYYTGRTVEVDGQIVTANGPGAAKEFAEEILKAIDWQRKGHEIRSSLRQQRKRF</sequence>
<dbReference type="SUPFAM" id="SSF52317">
    <property type="entry name" value="Class I glutamine amidotransferase-like"/>
    <property type="match status" value="1"/>
</dbReference>
<dbReference type="InterPro" id="IPR002818">
    <property type="entry name" value="DJ-1/PfpI"/>
</dbReference>
<evidence type="ECO:0000259" key="1">
    <source>
        <dbReference type="Pfam" id="PF01965"/>
    </source>
</evidence>
<accession>A0A0G0WBB9</accession>
<name>A0A0G0WBB9_UNCC2</name>
<dbReference type="CDD" id="cd03135">
    <property type="entry name" value="GATase1_DJ-1"/>
    <property type="match status" value="1"/>
</dbReference>
<dbReference type="Gene3D" id="3.40.50.880">
    <property type="match status" value="1"/>
</dbReference>
<dbReference type="GO" id="GO:0005737">
    <property type="term" value="C:cytoplasm"/>
    <property type="evidence" value="ECO:0007669"/>
    <property type="project" value="TreeGrafter"/>
</dbReference>
<feature type="domain" description="DJ-1/PfpI" evidence="1">
    <location>
        <begin position="6"/>
        <end position="169"/>
    </location>
</feature>
<protein>
    <submittedName>
        <fullName evidence="2">ThiJ/PfpI domain-containing protein</fullName>
    </submittedName>
</protein>
<dbReference type="InterPro" id="IPR050325">
    <property type="entry name" value="Prot/Nucl_acid_deglycase"/>
</dbReference>
<dbReference type="Pfam" id="PF01965">
    <property type="entry name" value="DJ-1_PfpI"/>
    <property type="match status" value="1"/>
</dbReference>
<gene>
    <name evidence="2" type="ORF">UU65_C0002G0145</name>
</gene>